<sequence>MQHMIRLVQQGTGCVALVDETTACLLGNDWVRDDTQAPEEPEAPEMPEGAAVEAPRAPSEEAPEEAPKPKRTRRNATPKPQSEETW</sequence>
<protein>
    <submittedName>
        <fullName evidence="2">Membrane protein</fullName>
    </submittedName>
</protein>
<comment type="caution">
    <text evidence="2">The sequence shown here is derived from an EMBL/GenBank/DDBJ whole genome shotgun (WGS) entry which is preliminary data.</text>
</comment>
<name>A0A923E0G1_9ACTO</name>
<feature type="compositionally biased region" description="Acidic residues" evidence="1">
    <location>
        <begin position="36"/>
        <end position="45"/>
    </location>
</feature>
<evidence type="ECO:0000313" key="2">
    <source>
        <dbReference type="EMBL" id="MBB6333643.1"/>
    </source>
</evidence>
<feature type="region of interest" description="Disordered" evidence="1">
    <location>
        <begin position="32"/>
        <end position="86"/>
    </location>
</feature>
<evidence type="ECO:0000256" key="1">
    <source>
        <dbReference type="SAM" id="MobiDB-lite"/>
    </source>
</evidence>
<proteinExistence type="predicted"/>
<dbReference type="Proteomes" id="UP000617426">
    <property type="component" value="Unassembled WGS sequence"/>
</dbReference>
<evidence type="ECO:0000313" key="3">
    <source>
        <dbReference type="Proteomes" id="UP000617426"/>
    </source>
</evidence>
<dbReference type="AlphaFoldDB" id="A0A923E0G1"/>
<dbReference type="EMBL" id="JACHMK010000001">
    <property type="protein sequence ID" value="MBB6333643.1"/>
    <property type="molecule type" value="Genomic_DNA"/>
</dbReference>
<gene>
    <name evidence="2" type="ORF">HD592_000208</name>
</gene>
<feature type="compositionally biased region" description="Low complexity" evidence="1">
    <location>
        <begin position="46"/>
        <end position="57"/>
    </location>
</feature>
<reference evidence="2" key="1">
    <citation type="submission" date="2020-08" db="EMBL/GenBank/DDBJ databases">
        <title>Sequencing the genomes of 1000 actinobacteria strains.</title>
        <authorList>
            <person name="Klenk H.-P."/>
        </authorList>
    </citation>
    <scope>NUCLEOTIDE SEQUENCE</scope>
    <source>
        <strain evidence="2">DSM 10695</strain>
    </source>
</reference>
<organism evidence="2 3">
    <name type="scientific">Schaalia hyovaginalis</name>
    <dbReference type="NCBI Taxonomy" id="29316"/>
    <lineage>
        <taxon>Bacteria</taxon>
        <taxon>Bacillati</taxon>
        <taxon>Actinomycetota</taxon>
        <taxon>Actinomycetes</taxon>
        <taxon>Actinomycetales</taxon>
        <taxon>Actinomycetaceae</taxon>
        <taxon>Schaalia</taxon>
    </lineage>
</organism>
<keyword evidence="3" id="KW-1185">Reference proteome</keyword>
<dbReference type="RefSeq" id="WP_184451334.1">
    <property type="nucleotide sequence ID" value="NZ_JACHMK010000001.1"/>
</dbReference>
<accession>A0A923E0G1</accession>